<sequence length="147" mass="17668">MSFTFHLQKINESFDRIALWYREFMHRTELCFRALHERVMRLEDQQAMQRPSDEQVERVLRKILAERFSERDVLSVQNPHMMKEEDYFVEDRRGRTLPKPVRIDAASLFVNPESVPSKAYTDTFEMLDRGLADFPDLDSKRFHVQKT</sequence>
<dbReference type="AlphaFoldDB" id="A0A7U2EQS4"/>
<dbReference type="RefSeq" id="XP_001791099.1">
    <property type="nucleotide sequence ID" value="XM_001791047.1"/>
</dbReference>
<accession>A0A7U2EQS4</accession>
<dbReference type="EMBL" id="CP069023">
    <property type="protein sequence ID" value="QRC90892.1"/>
    <property type="molecule type" value="Genomic_DNA"/>
</dbReference>
<gene>
    <name evidence="1" type="ORF">JI435_004130</name>
</gene>
<evidence type="ECO:0000313" key="2">
    <source>
        <dbReference type="Proteomes" id="UP000663193"/>
    </source>
</evidence>
<proteinExistence type="predicted"/>
<dbReference type="Proteomes" id="UP000663193">
    <property type="component" value="Chromosome 1"/>
</dbReference>
<dbReference type="OMA" id="TELCFRK"/>
<dbReference type="OrthoDB" id="3735750at2759"/>
<keyword evidence="2" id="KW-1185">Reference proteome</keyword>
<evidence type="ECO:0000313" key="1">
    <source>
        <dbReference type="EMBL" id="QRC90892.1"/>
    </source>
</evidence>
<name>A0A7U2EQS4_PHANO</name>
<organism evidence="1 2">
    <name type="scientific">Phaeosphaeria nodorum (strain SN15 / ATCC MYA-4574 / FGSC 10173)</name>
    <name type="common">Glume blotch fungus</name>
    <name type="synonym">Parastagonospora nodorum</name>
    <dbReference type="NCBI Taxonomy" id="321614"/>
    <lineage>
        <taxon>Eukaryota</taxon>
        <taxon>Fungi</taxon>
        <taxon>Dikarya</taxon>
        <taxon>Ascomycota</taxon>
        <taxon>Pezizomycotina</taxon>
        <taxon>Dothideomycetes</taxon>
        <taxon>Pleosporomycetidae</taxon>
        <taxon>Pleosporales</taxon>
        <taxon>Pleosporineae</taxon>
        <taxon>Phaeosphaeriaceae</taxon>
        <taxon>Parastagonospora</taxon>
    </lineage>
</organism>
<dbReference type="VEuPathDB" id="FungiDB:JI435_004130"/>
<protein>
    <submittedName>
        <fullName evidence="1">Uncharacterized protein</fullName>
    </submittedName>
</protein>
<reference evidence="2" key="1">
    <citation type="journal article" date="2021" name="BMC Genomics">
        <title>Chromosome-level genome assembly and manually-curated proteome of model necrotroph Parastagonospora nodorum Sn15 reveals a genome-wide trove of candidate effector homologs, and redundancy of virulence-related functions within an accessory chromosome.</title>
        <authorList>
            <person name="Bertazzoni S."/>
            <person name="Jones D.A.B."/>
            <person name="Phan H.T."/>
            <person name="Tan K.-C."/>
            <person name="Hane J.K."/>
        </authorList>
    </citation>
    <scope>NUCLEOTIDE SEQUENCE [LARGE SCALE GENOMIC DNA]</scope>
    <source>
        <strain evidence="2">SN15 / ATCC MYA-4574 / FGSC 10173)</strain>
    </source>
</reference>
<dbReference type="KEGG" id="pno:SNOG_00413"/>